<dbReference type="EMBL" id="JAHOEF010000044">
    <property type="protein sequence ID" value="MBV3383043.1"/>
    <property type="molecule type" value="Genomic_DNA"/>
</dbReference>
<proteinExistence type="predicted"/>
<keyword evidence="1 2" id="KW-0238">DNA-binding</keyword>
<sequence>MNALSDIKSKIEKNKEEKRERLLASATALFAEKNFNNTSISDIVNKAKVAKGTFYLYFKDKYDIRNQIVQEISTDLFDDAVNELKKHPEITHFDDSMIFIINHVIDALVANPTFLTLMNKDLSLGVYSQELTKILEETDHLSLYELFKEGVERENLNIKNIDITFFTIVELVGSTCFSCIVNKVPCPIEDYKPYLFNLIRTLLHAA</sequence>
<dbReference type="GO" id="GO:0003677">
    <property type="term" value="F:DNA binding"/>
    <property type="evidence" value="ECO:0007669"/>
    <property type="project" value="UniProtKB-UniRule"/>
</dbReference>
<reference evidence="4 7" key="1">
    <citation type="submission" date="2021-06" db="EMBL/GenBank/DDBJ databases">
        <title>Collection of gut derived symbiotic bacterial strains cultured from healthy donors.</title>
        <authorList>
            <person name="Lin H."/>
            <person name="Littmann E."/>
            <person name="Pamer E.G."/>
        </authorList>
    </citation>
    <scope>NUCLEOTIDE SEQUENCE</scope>
    <source>
        <strain evidence="5 7">MSK.21.70</strain>
        <strain evidence="4">MSK.21.82</strain>
    </source>
</reference>
<evidence type="ECO:0000313" key="7">
    <source>
        <dbReference type="Proteomes" id="UP001197492"/>
    </source>
</evidence>
<dbReference type="InterPro" id="IPR050624">
    <property type="entry name" value="HTH-type_Tx_Regulator"/>
</dbReference>
<feature type="domain" description="HTH tetR-type" evidence="3">
    <location>
        <begin position="16"/>
        <end position="76"/>
    </location>
</feature>
<evidence type="ECO:0000313" key="5">
    <source>
        <dbReference type="EMBL" id="MBV3393052.1"/>
    </source>
</evidence>
<protein>
    <submittedName>
        <fullName evidence="4">TetR/AcrR family transcriptional regulator</fullName>
    </submittedName>
</protein>
<evidence type="ECO:0000259" key="3">
    <source>
        <dbReference type="PROSITE" id="PS50977"/>
    </source>
</evidence>
<dbReference type="AlphaFoldDB" id="A0AAW4MS16"/>
<dbReference type="EMBL" id="JAHOEL010000042">
    <property type="protein sequence ID" value="MBV3393052.1"/>
    <property type="molecule type" value="Genomic_DNA"/>
</dbReference>
<dbReference type="InterPro" id="IPR001647">
    <property type="entry name" value="HTH_TetR"/>
</dbReference>
<evidence type="ECO:0000313" key="6">
    <source>
        <dbReference type="Proteomes" id="UP001196408"/>
    </source>
</evidence>
<evidence type="ECO:0000256" key="2">
    <source>
        <dbReference type="PROSITE-ProRule" id="PRU00335"/>
    </source>
</evidence>
<organism evidence="4 6">
    <name type="scientific">Catenibacterium mitsuokai</name>
    <dbReference type="NCBI Taxonomy" id="100886"/>
    <lineage>
        <taxon>Bacteria</taxon>
        <taxon>Bacillati</taxon>
        <taxon>Bacillota</taxon>
        <taxon>Erysipelotrichia</taxon>
        <taxon>Erysipelotrichales</taxon>
        <taxon>Coprobacillaceae</taxon>
        <taxon>Catenibacterium</taxon>
    </lineage>
</organism>
<dbReference type="PANTHER" id="PTHR43479:SF11">
    <property type="entry name" value="ACREF_ENVCD OPERON REPRESSOR-RELATED"/>
    <property type="match status" value="1"/>
</dbReference>
<dbReference type="Proteomes" id="UP001196408">
    <property type="component" value="Unassembled WGS sequence"/>
</dbReference>
<dbReference type="Pfam" id="PF00440">
    <property type="entry name" value="TetR_N"/>
    <property type="match status" value="1"/>
</dbReference>
<dbReference type="PROSITE" id="PS50977">
    <property type="entry name" value="HTH_TETR_2"/>
    <property type="match status" value="1"/>
</dbReference>
<gene>
    <name evidence="4" type="ORF">KSV97_07400</name>
    <name evidence="5" type="ORF">KSW06_07270</name>
</gene>
<dbReference type="RefSeq" id="WP_217747825.1">
    <property type="nucleotide sequence ID" value="NZ_JAHOEB010000042.1"/>
</dbReference>
<keyword evidence="7" id="KW-1185">Reference proteome</keyword>
<feature type="DNA-binding region" description="H-T-H motif" evidence="2">
    <location>
        <begin position="39"/>
        <end position="58"/>
    </location>
</feature>
<accession>A0AAW4MS16</accession>
<dbReference type="Proteomes" id="UP001197492">
    <property type="component" value="Unassembled WGS sequence"/>
</dbReference>
<evidence type="ECO:0000313" key="4">
    <source>
        <dbReference type="EMBL" id="MBV3383043.1"/>
    </source>
</evidence>
<evidence type="ECO:0000256" key="1">
    <source>
        <dbReference type="ARBA" id="ARBA00023125"/>
    </source>
</evidence>
<comment type="caution">
    <text evidence="4">The sequence shown here is derived from an EMBL/GenBank/DDBJ whole genome shotgun (WGS) entry which is preliminary data.</text>
</comment>
<dbReference type="PANTHER" id="PTHR43479">
    <property type="entry name" value="ACREF/ENVCD OPERON REPRESSOR-RELATED"/>
    <property type="match status" value="1"/>
</dbReference>
<name>A0AAW4MS16_9FIRM</name>